<dbReference type="InParanoid" id="A0A6J0TU80"/>
<sequence length="298" mass="33529">MEEKASHSINNIKPYLDKLTLGVTRLLEASPGVTEVMFVEKEPAERHAIVSWEQKNACVLPEDLKSFYLMTDGFHMTWSVKVDDHPVPLGSMTINSISRLNRLGSSSVYTLPNAPTLADLEDTDEEGGDSDQPEKPHLDSRSLIFELDPCGGNGRVCLVYKNTKPVVAPDSEIWFLDQALYWHFLTKSFTAYYRLLITNLGLPQWQYAFTSYGISPQAKQWFNMYKPITVNTEQLSEEADSFVNKLDPNKVFRTKNKTPVLKKKLPAQPTPSQKGQTGAAPRNPPQAGSSSRRREPQP</sequence>
<dbReference type="AlphaFoldDB" id="A0A6J0TU80"/>
<dbReference type="InterPro" id="IPR018958">
    <property type="entry name" value="Knr4/Smi1-like_dom"/>
</dbReference>
<accession>A0A6J0TU80</accession>
<protein>
    <submittedName>
        <fullName evidence="4">Tubulin polyglutamylase complex subunit 2 isoform X1</fullName>
    </submittedName>
</protein>
<evidence type="ECO:0000259" key="2">
    <source>
        <dbReference type="SMART" id="SM00860"/>
    </source>
</evidence>
<dbReference type="GeneID" id="110080495"/>
<proteinExistence type="predicted"/>
<reference evidence="3" key="1">
    <citation type="submission" date="2025-05" db="UniProtKB">
        <authorList>
            <consortium name="RefSeq"/>
        </authorList>
    </citation>
    <scope>NUCLEOTIDE SEQUENCE [LARGE SCALE GENOMIC DNA]</scope>
</reference>
<name>A0A6J0TU80_9SAUR</name>
<dbReference type="SUPFAM" id="SSF160631">
    <property type="entry name" value="SMI1/KNR4-like"/>
    <property type="match status" value="1"/>
</dbReference>
<dbReference type="SMART" id="SM00860">
    <property type="entry name" value="SMI1_KNR4"/>
    <property type="match status" value="1"/>
</dbReference>
<evidence type="ECO:0000313" key="4">
    <source>
        <dbReference type="RefSeq" id="XP_020652116.2"/>
    </source>
</evidence>
<dbReference type="InterPro" id="IPR039231">
    <property type="entry name" value="TPGS2"/>
</dbReference>
<evidence type="ECO:0000256" key="1">
    <source>
        <dbReference type="SAM" id="MobiDB-lite"/>
    </source>
</evidence>
<gene>
    <name evidence="4" type="primary">TPGS2</name>
</gene>
<feature type="compositionally biased region" description="Basic residues" evidence="1">
    <location>
        <begin position="253"/>
        <end position="265"/>
    </location>
</feature>
<feature type="region of interest" description="Disordered" evidence="1">
    <location>
        <begin position="253"/>
        <end position="298"/>
    </location>
</feature>
<dbReference type="PANTHER" id="PTHR31854:SF2">
    <property type="entry name" value="TUBULIN POLYGLUTAMYLASE COMPLEX SUBUNIT 2"/>
    <property type="match status" value="1"/>
</dbReference>
<feature type="region of interest" description="Disordered" evidence="1">
    <location>
        <begin position="118"/>
        <end position="137"/>
    </location>
</feature>
<feature type="domain" description="Knr4/Smi1-like" evidence="2">
    <location>
        <begin position="43"/>
        <end position="187"/>
    </location>
</feature>
<dbReference type="KEGG" id="pvt:110080495"/>
<feature type="compositionally biased region" description="Acidic residues" evidence="1">
    <location>
        <begin position="119"/>
        <end position="131"/>
    </location>
</feature>
<keyword evidence="3" id="KW-1185">Reference proteome</keyword>
<dbReference type="RefSeq" id="XP_020652116.2">
    <property type="nucleotide sequence ID" value="XM_020796457.2"/>
</dbReference>
<evidence type="ECO:0000313" key="3">
    <source>
        <dbReference type="Proteomes" id="UP001652642"/>
    </source>
</evidence>
<dbReference type="Pfam" id="PF09346">
    <property type="entry name" value="SMI1_KNR4"/>
    <property type="match status" value="1"/>
</dbReference>
<organism evidence="3 4">
    <name type="scientific">Pogona vitticeps</name>
    <name type="common">central bearded dragon</name>
    <dbReference type="NCBI Taxonomy" id="103695"/>
    <lineage>
        <taxon>Eukaryota</taxon>
        <taxon>Metazoa</taxon>
        <taxon>Chordata</taxon>
        <taxon>Craniata</taxon>
        <taxon>Vertebrata</taxon>
        <taxon>Euteleostomi</taxon>
        <taxon>Lepidosauria</taxon>
        <taxon>Squamata</taxon>
        <taxon>Bifurcata</taxon>
        <taxon>Unidentata</taxon>
        <taxon>Episquamata</taxon>
        <taxon>Toxicofera</taxon>
        <taxon>Iguania</taxon>
        <taxon>Acrodonta</taxon>
        <taxon>Agamidae</taxon>
        <taxon>Amphibolurinae</taxon>
        <taxon>Pogona</taxon>
    </lineage>
</organism>
<dbReference type="CTD" id="25941"/>
<dbReference type="Proteomes" id="UP001652642">
    <property type="component" value="Chromosome 2"/>
</dbReference>
<dbReference type="OrthoDB" id="10249691at2759"/>
<dbReference type="PANTHER" id="PTHR31854">
    <property type="entry name" value="TUBULIN POLYGLUTAMYLASE COMPLEX SUBUNIT 2"/>
    <property type="match status" value="1"/>
</dbReference>
<dbReference type="InterPro" id="IPR037883">
    <property type="entry name" value="Knr4/Smi1-like_sf"/>
</dbReference>
<reference evidence="4" key="2">
    <citation type="submission" date="2025-08" db="UniProtKB">
        <authorList>
            <consortium name="RefSeq"/>
        </authorList>
    </citation>
    <scope>IDENTIFICATION</scope>
</reference>